<keyword evidence="1 4" id="KW-0349">Heme</keyword>
<keyword evidence="3 4" id="KW-0408">Iron</keyword>
<keyword evidence="2 4" id="KW-0479">Metal-binding</keyword>
<dbReference type="Gene3D" id="2.120.10.30">
    <property type="entry name" value="TolB, C-terminal domain"/>
    <property type="match status" value="1"/>
</dbReference>
<name>A0A2S0VXF0_9ALTE</name>
<reference evidence="10 11" key="1">
    <citation type="submission" date="2018-01" db="EMBL/GenBank/DDBJ databases">
        <title>Genome sequence of a Cantenovulum-like bacteria.</title>
        <authorList>
            <person name="Tan W.R."/>
            <person name="Lau N.-S."/>
            <person name="Go F."/>
            <person name="Amirul A.-A.A."/>
        </authorList>
    </citation>
    <scope>NUCLEOTIDE SEQUENCE [LARGE SCALE GENOMIC DNA]</scope>
    <source>
        <strain evidence="10 11">CCB-QB4</strain>
    </source>
</reference>
<dbReference type="GO" id="GO:0009055">
    <property type="term" value="F:electron transfer activity"/>
    <property type="evidence" value="ECO:0007669"/>
    <property type="project" value="InterPro"/>
</dbReference>
<evidence type="ECO:0000256" key="3">
    <source>
        <dbReference type="ARBA" id="ARBA00023004"/>
    </source>
</evidence>
<dbReference type="InterPro" id="IPR013042">
    <property type="entry name" value="DUF1592"/>
</dbReference>
<feature type="domain" description="Fibronectin type-III" evidence="8">
    <location>
        <begin position="1313"/>
        <end position="1405"/>
    </location>
</feature>
<evidence type="ECO:0000259" key="7">
    <source>
        <dbReference type="PROSITE" id="PS50093"/>
    </source>
</evidence>
<dbReference type="Pfam" id="PF18911">
    <property type="entry name" value="PKD_4"/>
    <property type="match status" value="1"/>
</dbReference>
<dbReference type="InterPro" id="IPR003343">
    <property type="entry name" value="Big_2"/>
</dbReference>
<evidence type="ECO:0000256" key="4">
    <source>
        <dbReference type="PROSITE-ProRule" id="PRU00433"/>
    </source>
</evidence>
<feature type="domain" description="PKD" evidence="7">
    <location>
        <begin position="236"/>
        <end position="314"/>
    </location>
</feature>
<proteinExistence type="predicted"/>
<feature type="region of interest" description="Disordered" evidence="5">
    <location>
        <begin position="688"/>
        <end position="709"/>
    </location>
</feature>
<dbReference type="InterPro" id="IPR011042">
    <property type="entry name" value="6-blade_b-propeller_TolB-like"/>
</dbReference>
<organism evidence="10 11">
    <name type="scientific">Saccharobesus litoralis</name>
    <dbReference type="NCBI Taxonomy" id="2172099"/>
    <lineage>
        <taxon>Bacteria</taxon>
        <taxon>Pseudomonadati</taxon>
        <taxon>Pseudomonadota</taxon>
        <taxon>Gammaproteobacteria</taxon>
        <taxon>Alteromonadales</taxon>
        <taxon>Alteromonadaceae</taxon>
        <taxon>Saccharobesus</taxon>
    </lineage>
</organism>
<dbReference type="Pfam" id="PF07637">
    <property type="entry name" value="PSD5"/>
    <property type="match status" value="1"/>
</dbReference>
<evidence type="ECO:0000256" key="5">
    <source>
        <dbReference type="SAM" id="MobiDB-lite"/>
    </source>
</evidence>
<gene>
    <name evidence="10" type="ORF">C2869_00135</name>
</gene>
<dbReference type="PROSITE" id="PS50853">
    <property type="entry name" value="FN3"/>
    <property type="match status" value="1"/>
</dbReference>
<dbReference type="SUPFAM" id="SSF49373">
    <property type="entry name" value="Invasin/intimin cell-adhesion fragments"/>
    <property type="match status" value="1"/>
</dbReference>
<dbReference type="SUPFAM" id="SSF46626">
    <property type="entry name" value="Cytochrome c"/>
    <property type="match status" value="1"/>
</dbReference>
<evidence type="ECO:0000256" key="1">
    <source>
        <dbReference type="ARBA" id="ARBA00022617"/>
    </source>
</evidence>
<feature type="signal peptide" evidence="6">
    <location>
        <begin position="1"/>
        <end position="29"/>
    </location>
</feature>
<dbReference type="SMART" id="SM00089">
    <property type="entry name" value="PKD"/>
    <property type="match status" value="2"/>
</dbReference>
<dbReference type="SMART" id="SM00635">
    <property type="entry name" value="BID_2"/>
    <property type="match status" value="2"/>
</dbReference>
<evidence type="ECO:0000256" key="6">
    <source>
        <dbReference type="SAM" id="SignalP"/>
    </source>
</evidence>
<dbReference type="InterPro" id="IPR009056">
    <property type="entry name" value="Cyt_c-like_dom"/>
</dbReference>
<evidence type="ECO:0000256" key="2">
    <source>
        <dbReference type="ARBA" id="ARBA00022723"/>
    </source>
</evidence>
<dbReference type="PANTHER" id="PTHR19328:SF75">
    <property type="entry name" value="ALDOSE SUGAR DEHYDROGENASE YLII"/>
    <property type="match status" value="1"/>
</dbReference>
<dbReference type="CDD" id="cd00063">
    <property type="entry name" value="FN3"/>
    <property type="match status" value="1"/>
</dbReference>
<evidence type="ECO:0000313" key="11">
    <source>
        <dbReference type="Proteomes" id="UP000244441"/>
    </source>
</evidence>
<dbReference type="InterPro" id="IPR008964">
    <property type="entry name" value="Invasin/intimin_cell_adhesion"/>
</dbReference>
<dbReference type="Pfam" id="PF07627">
    <property type="entry name" value="PSCyt3"/>
    <property type="match status" value="1"/>
</dbReference>
<dbReference type="Pfam" id="PF07631">
    <property type="entry name" value="PSD4"/>
    <property type="match status" value="1"/>
</dbReference>
<dbReference type="PROSITE" id="PS51007">
    <property type="entry name" value="CYTC"/>
    <property type="match status" value="1"/>
</dbReference>
<evidence type="ECO:0000313" key="10">
    <source>
        <dbReference type="EMBL" id="AWB68855.1"/>
    </source>
</evidence>
<dbReference type="InterPro" id="IPR003961">
    <property type="entry name" value="FN3_dom"/>
</dbReference>
<dbReference type="GO" id="GO:0020037">
    <property type="term" value="F:heme binding"/>
    <property type="evidence" value="ECO:0007669"/>
    <property type="project" value="InterPro"/>
</dbReference>
<dbReference type="PANTHER" id="PTHR19328">
    <property type="entry name" value="HEDGEHOG-INTERACTING PROTEIN"/>
    <property type="match status" value="1"/>
</dbReference>
<dbReference type="EMBL" id="CP026604">
    <property type="protein sequence ID" value="AWB68855.1"/>
    <property type="molecule type" value="Genomic_DNA"/>
</dbReference>
<dbReference type="InterPro" id="IPR013043">
    <property type="entry name" value="DUF1595"/>
</dbReference>
<dbReference type="InterPro" id="IPR035986">
    <property type="entry name" value="PKD_dom_sf"/>
</dbReference>
<dbReference type="InterPro" id="IPR036909">
    <property type="entry name" value="Cyt_c-like_dom_sf"/>
</dbReference>
<dbReference type="InterPro" id="IPR011478">
    <property type="entry name" value="DUF1585"/>
</dbReference>
<dbReference type="KEGG" id="cate:C2869_00135"/>
<keyword evidence="11" id="KW-1185">Reference proteome</keyword>
<sequence length="2262" mass="242293">MRRRDSRPVLYCLLLLSVLSCMPSDEANAAVNPTAICFDNPNNFNTPTVHLWNSNPANGITNTNWPGHNMAAEGNFYCYDPATNVTSVNLIFSDSGQNQTADMQMVSPANCWQNGQWRSLDDCGLLNTTQPQVSATSICYDNANQYNNPTIYMWNGEPNGAQADFNWPGQAMTANGYYYCFDPGVSLTSSSVIFNDNGNGQTGDLTYTANNACYSNGAWTSLAACGFEVIAGQNQAPVANAGADQVVTAGQLVQFDGSGSSDADGSISQYDWSNGLSGVTPSLVYDTAGTYTITLTVVDDQQASSQDSMTLTVQPAPTYNYPAGKAIFYINDNAWNTPTAYIWNVQPQGVMANSQWPGEGMTDFGGFNAWYVDIANDATSGSVIFSNSGAGQSADLTFSGDLLCYNNGVWMTLTDCGIPQASVADAGGDRTVNVNTQIALTAAASNGATDNATWQSAAWSGTLQGASVVTPELTATGTYTVTLTLENGSQDSFTLTVVAASQALPERPQLAAPLNFPLSGSVSSGNYVYESAFPALDNSFSSPVMVTNDGINDLIYVVDKAGKLLVFPNRQDVTLAEVNTLLDISSEVRDYHEQGMLSVAFHPDFATNRFAYIYYIEGDNDNESDNGVFGDGVLERITLNDATNPTLAGARVEILRIPQPGPDHKGSMMQFHPATGEFYMSIGDGAYGDTAIEPTQPDPRTNNSSQETSNLRGSFIRLIMRETPNTQGLYYDIPSDNPFVNDANVRDEIWSYGHRNPWRFSFDTEAPYTLWETEIGQAGFEEVNIITPGGNYGWPICEGLNHRGNDGGDPNNTRSCSGDLIAPIGGYSHNTGSVSIIGGFVYRGTQLPGLNGRFIYGDYVSKKIWSATEGDTDVLVSDAFPSNISSFGTDMSGEQVFITTHGAEYGGLSTIYRMVDSDVQAAVIPAKLSATGLFAELSSQTAVHGVLEYDVNSDGWFDGLKARHFVAIPNASQIEFNADDVWNLPVGSVLVKHLDLPTSASQSRPYETSVLFKQDSGNWAAANYKWNVQGTDADLITQASDEVVSQFYNGAVSNIQRRIRSGAECTSCHLGTGSKEPLSIATDQLNGDFNYQGLVANQLDVFNQIGLFSSNIAAANSLAAMPDPEDNSADLNQRARAYLDTNCAHCHDGSLMDFNYTTPVNQMDIMNIQRSGVYRMLPFDHSVSLVHTYQTDDANRMPKGTVLTNPLADQLIADWINGQNATQTGMQVSIEQTTIVPNQQVNLSTVAIYDNGFESIPSGSVTWTSSDTSVLDITGTSASVTTTAGIAGTTTIWASVNGQVGSIDVTVVGAPTQPSQFNATGISSSEITLTWIDNAVDEQSYSLRRATSANGPFSPLVTLSANSDTFTDSGLDSNTSYYYELVAVGTNANAVAVLANATTQDTGPIDSLSIVSQIQPTLIANQTQQLVAVGVASGAEQGVTLGAGWSSSNDNVVSVSSTGLLTAGNTAGDAVITASYQGITANVTVSNLGAGQYVYFNAPSTWNNPTAYIWSDNNGDLAIHSAAWPGSAITMTANEYGGSWLRVALQADWANGNGDINIIFNDNGANQTADLTTNINAPAWYDNQWLAQAPHGNGVENGSQIQVGNGEVTLQGSENLSGKLFAQGTVVDIIAEPAATGLEFVGWEGSGVAYLVDPTQANTQLVVGDALSYTLLAVFDSVSDPYVVGRQFYQDQGCAGCHGSQGDSGTSLLDVANKYDLSGLAAYIESSMPMGNAAACTGDCATETASMIMAGAYLPPSNTCNANDLGDLIPQDRSYRLLSTLEYNNSIRDLLGLVNDVDVTSGRIPADIPVNGFKTNANTLFTNDYAKGYINAAEAAATMVNNIYNLTSGCSDITCFLNDFGKRAFRRPLTATEITDLTAVYNAHGDVGVLSAILSSPSMLYRSEVGESNGAGYYELTDYEVAAMLSYTYWATTPDANLMAKADAGELSTANQIATTVTSMLQDARAEKAFERFITGWLDLDKDIKTAALTDSLKADMKQETVEFVRRTVFGGGTYNELLTADHSYMTQQLASHYGLQWPGGSDWQRVDYTADNGNGERRGILGHAGILAIQSASEKTHPVKRGLFVRSNLMCQEFPPPPIGAVLKPQEDPSLTVRERFENAHLQEGCESCHQYIDGIGFGLENYNALGLFTTTEITDDGQVKPINSAGYIGSLFSAETFLSANEPVVPYQGLDELVQLIADSAHAKACYARQWYRYTRGQKEGSEDSCTVQVFGDVFKQDPNATMLDLMVQFTQTQNYTLRK</sequence>
<dbReference type="PROSITE" id="PS50093">
    <property type="entry name" value="PKD"/>
    <property type="match status" value="1"/>
</dbReference>
<dbReference type="Pfam" id="PF07626">
    <property type="entry name" value="PSD3"/>
    <property type="match status" value="1"/>
</dbReference>
<dbReference type="GO" id="GO:0046872">
    <property type="term" value="F:metal ion binding"/>
    <property type="evidence" value="ECO:0007669"/>
    <property type="project" value="UniProtKB-KW"/>
</dbReference>
<dbReference type="InterPro" id="IPR036116">
    <property type="entry name" value="FN3_sf"/>
</dbReference>
<dbReference type="Pfam" id="PF16738">
    <property type="entry name" value="CBM26"/>
    <property type="match status" value="4"/>
</dbReference>
<dbReference type="InterPro" id="IPR013036">
    <property type="entry name" value="DUF1587"/>
</dbReference>
<dbReference type="SUPFAM" id="SSF49265">
    <property type="entry name" value="Fibronectin type III"/>
    <property type="match status" value="1"/>
</dbReference>
<dbReference type="Gene3D" id="2.60.40.1080">
    <property type="match status" value="2"/>
</dbReference>
<dbReference type="InterPro" id="IPR013783">
    <property type="entry name" value="Ig-like_fold"/>
</dbReference>
<dbReference type="CDD" id="cd00146">
    <property type="entry name" value="PKD"/>
    <property type="match status" value="1"/>
</dbReference>
<dbReference type="InterPro" id="IPR012938">
    <property type="entry name" value="Glc/Sorbosone_DH"/>
</dbReference>
<dbReference type="InterPro" id="IPR031965">
    <property type="entry name" value="CBM26"/>
</dbReference>
<dbReference type="InterPro" id="IPR000601">
    <property type="entry name" value="PKD_dom"/>
</dbReference>
<keyword evidence="6" id="KW-0732">Signal</keyword>
<evidence type="ECO:0000259" key="9">
    <source>
        <dbReference type="PROSITE" id="PS51007"/>
    </source>
</evidence>
<dbReference type="PROSITE" id="PS51257">
    <property type="entry name" value="PROKAR_LIPOPROTEIN"/>
    <property type="match status" value="1"/>
</dbReference>
<dbReference type="SUPFAM" id="SSF49299">
    <property type="entry name" value="PKD domain"/>
    <property type="match status" value="1"/>
</dbReference>
<dbReference type="InterPro" id="IPR013039">
    <property type="entry name" value="DUF1588"/>
</dbReference>
<dbReference type="InterPro" id="IPR022409">
    <property type="entry name" value="PKD/Chitinase_dom"/>
</dbReference>
<dbReference type="Proteomes" id="UP000244441">
    <property type="component" value="Chromosome"/>
</dbReference>
<dbReference type="Pfam" id="PF07995">
    <property type="entry name" value="GSDH"/>
    <property type="match status" value="1"/>
</dbReference>
<evidence type="ECO:0000259" key="8">
    <source>
        <dbReference type="PROSITE" id="PS50853"/>
    </source>
</evidence>
<dbReference type="Pfam" id="PF07624">
    <property type="entry name" value="PSD2"/>
    <property type="match status" value="1"/>
</dbReference>
<protein>
    <submittedName>
        <fullName evidence="10">Glucose dehydrogenase</fullName>
    </submittedName>
</protein>
<dbReference type="SUPFAM" id="SSF50952">
    <property type="entry name" value="Soluble quinoprotein glucose dehydrogenase"/>
    <property type="match status" value="1"/>
</dbReference>
<accession>A0A2S0VXF0</accession>
<feature type="compositionally biased region" description="Polar residues" evidence="5">
    <location>
        <begin position="698"/>
        <end position="709"/>
    </location>
</feature>
<feature type="domain" description="Cytochrome c" evidence="9">
    <location>
        <begin position="1680"/>
        <end position="1776"/>
    </location>
</feature>
<dbReference type="Gene3D" id="2.60.40.10">
    <property type="entry name" value="Immunoglobulins"/>
    <property type="match status" value="7"/>
</dbReference>
<dbReference type="InterPro" id="IPR011041">
    <property type="entry name" value="Quinoprot_gluc/sorb_DH_b-prop"/>
</dbReference>
<feature type="chain" id="PRO_5015695913" evidence="6">
    <location>
        <begin position="30"/>
        <end position="2262"/>
    </location>
</feature>
<dbReference type="OrthoDB" id="338827at2"/>